<accession>A0A415NQ97</accession>
<evidence type="ECO:0000313" key="2">
    <source>
        <dbReference type="Proteomes" id="UP000284868"/>
    </source>
</evidence>
<comment type="caution">
    <text evidence="1">The sequence shown here is derived from an EMBL/GenBank/DDBJ whole genome shotgun (WGS) entry which is preliminary data.</text>
</comment>
<dbReference type="RefSeq" id="WP_220451875.1">
    <property type="nucleotide sequence ID" value="NZ_QRPK01000180.1"/>
</dbReference>
<dbReference type="AlphaFoldDB" id="A0A415NQ97"/>
<sequence>MLIMVLVISILIVMGIYSYYKESNAVAFSMNRDETYNASETSKSELKVATGYFSLAKSEKLKVATGYFSLAKSEKLNVDIDASIDDGKMHIYILNENDKLCYQLDGQDIADLQKLFLEKGSYMVQVVVDGYKEDVVSLNYDINIHN</sequence>
<organism evidence="1 2">
    <name type="scientific">Amedibacillus dolichus</name>
    <dbReference type="NCBI Taxonomy" id="31971"/>
    <lineage>
        <taxon>Bacteria</taxon>
        <taxon>Bacillati</taxon>
        <taxon>Bacillota</taxon>
        <taxon>Erysipelotrichia</taxon>
        <taxon>Erysipelotrichales</taxon>
        <taxon>Erysipelotrichaceae</taxon>
        <taxon>Amedibacillus</taxon>
    </lineage>
</organism>
<gene>
    <name evidence="1" type="ORF">DWZ83_11205</name>
</gene>
<protein>
    <submittedName>
        <fullName evidence="1">Uncharacterized protein</fullName>
    </submittedName>
</protein>
<reference evidence="1 2" key="1">
    <citation type="submission" date="2018-08" db="EMBL/GenBank/DDBJ databases">
        <title>A genome reference for cultivated species of the human gut microbiota.</title>
        <authorList>
            <person name="Zou Y."/>
            <person name="Xue W."/>
            <person name="Luo G."/>
        </authorList>
    </citation>
    <scope>NUCLEOTIDE SEQUENCE [LARGE SCALE GENOMIC DNA]</scope>
    <source>
        <strain evidence="1 2">AF35-6BH</strain>
    </source>
</reference>
<name>A0A415NQ97_9FIRM</name>
<feature type="non-terminal residue" evidence="1">
    <location>
        <position position="1"/>
    </location>
</feature>
<keyword evidence="2" id="KW-1185">Reference proteome</keyword>
<proteinExistence type="predicted"/>
<dbReference type="EMBL" id="QRPK01000180">
    <property type="protein sequence ID" value="RHM02672.1"/>
    <property type="molecule type" value="Genomic_DNA"/>
</dbReference>
<dbReference type="Proteomes" id="UP000284868">
    <property type="component" value="Unassembled WGS sequence"/>
</dbReference>
<evidence type="ECO:0000313" key="1">
    <source>
        <dbReference type="EMBL" id="RHM02672.1"/>
    </source>
</evidence>